<evidence type="ECO:0000256" key="2">
    <source>
        <dbReference type="SAM" id="SignalP"/>
    </source>
</evidence>
<evidence type="ECO:0000313" key="5">
    <source>
        <dbReference type="Proteomes" id="UP000007264"/>
    </source>
</evidence>
<keyword evidence="1" id="KW-0812">Transmembrane</keyword>
<dbReference type="EMBL" id="AGSI01000019">
    <property type="protein sequence ID" value="EIE19466.1"/>
    <property type="molecule type" value="Genomic_DNA"/>
</dbReference>
<dbReference type="AlphaFoldDB" id="I0YM47"/>
<reference evidence="4 5" key="1">
    <citation type="journal article" date="2012" name="Genome Biol.">
        <title>The genome of the polar eukaryotic microalga coccomyxa subellipsoidea reveals traits of cold adaptation.</title>
        <authorList>
            <person name="Blanc G."/>
            <person name="Agarkova I."/>
            <person name="Grimwood J."/>
            <person name="Kuo A."/>
            <person name="Brueggeman A."/>
            <person name="Dunigan D."/>
            <person name="Gurnon J."/>
            <person name="Ladunga I."/>
            <person name="Lindquist E."/>
            <person name="Lucas S."/>
            <person name="Pangilinan J."/>
            <person name="Proschold T."/>
            <person name="Salamov A."/>
            <person name="Schmutz J."/>
            <person name="Weeks D."/>
            <person name="Yamada T."/>
            <person name="Claverie J.M."/>
            <person name="Grigoriev I."/>
            <person name="Van Etten J."/>
            <person name="Lomsadze A."/>
            <person name="Borodovsky M."/>
        </authorList>
    </citation>
    <scope>NUCLEOTIDE SEQUENCE [LARGE SCALE GENOMIC DNA]</scope>
    <source>
        <strain evidence="4 5">C-169</strain>
    </source>
</reference>
<keyword evidence="5" id="KW-1185">Reference proteome</keyword>
<dbReference type="GeneID" id="17037434"/>
<evidence type="ECO:0000259" key="3">
    <source>
        <dbReference type="Pfam" id="PF25070"/>
    </source>
</evidence>
<evidence type="ECO:0000256" key="1">
    <source>
        <dbReference type="SAM" id="Phobius"/>
    </source>
</evidence>
<dbReference type="PANTHER" id="PTHR37735">
    <property type="entry name" value="OS08G0567000 PROTEIN"/>
    <property type="match status" value="1"/>
</dbReference>
<dbReference type="eggNOG" id="ENOG502R34I">
    <property type="taxonomic scope" value="Eukaryota"/>
</dbReference>
<dbReference type="RefSeq" id="XP_005644010.1">
    <property type="nucleotide sequence ID" value="XM_005643953.1"/>
</dbReference>
<sequence>MKVRFLLALLAIALTPQVFGHAQVYFTGQKFISRVNDPTELSQDGLTGIFSTWLNIYQNEYVGSSVSQQMERVMLPTIFSRPEALFSLQALVAPGDESGQYFLPEEGAHSAYLKADNTAASAKVLQALSSVAYGGVSTGAVEHHEFGKASGCTDACMEDLFKEALSRMGGNYTAGSAALRGVAYIPEASHQGTVELGLNENAGRVWAVEMAILHQAAQNLAQTRQQQAGSARSVPVLYEATVLSPKLLSENFGAASPKTQAAMSALKSVVDSVRTALGDIHGDRMVSHLAVLDDAPIRKNDARATLQWHEQQQRRHLLMSESAEKTDSATSWFVQAAAYISAILFLVFAIASCQVLAKMKFKQDSLLYGRTKAE</sequence>
<dbReference type="InterPro" id="IPR056696">
    <property type="entry name" value="DUF7794"/>
</dbReference>
<dbReference type="KEGG" id="csl:COCSUDRAFT_54701"/>
<gene>
    <name evidence="4" type="ORF">COCSUDRAFT_54701</name>
</gene>
<dbReference type="Proteomes" id="UP000007264">
    <property type="component" value="Unassembled WGS sequence"/>
</dbReference>
<dbReference type="PANTHER" id="PTHR37735:SF1">
    <property type="entry name" value="OS08G0567000 PROTEIN"/>
    <property type="match status" value="1"/>
</dbReference>
<accession>I0YM47</accession>
<proteinExistence type="predicted"/>
<dbReference type="GO" id="GO:0012505">
    <property type="term" value="C:endomembrane system"/>
    <property type="evidence" value="ECO:0007669"/>
    <property type="project" value="TreeGrafter"/>
</dbReference>
<comment type="caution">
    <text evidence="4">The sequence shown here is derived from an EMBL/GenBank/DDBJ whole genome shotgun (WGS) entry which is preliminary data.</text>
</comment>
<feature type="transmembrane region" description="Helical" evidence="1">
    <location>
        <begin position="332"/>
        <end position="357"/>
    </location>
</feature>
<keyword evidence="1" id="KW-0472">Membrane</keyword>
<evidence type="ECO:0000313" key="4">
    <source>
        <dbReference type="EMBL" id="EIE19466.1"/>
    </source>
</evidence>
<feature type="signal peptide" evidence="2">
    <location>
        <begin position="1"/>
        <end position="20"/>
    </location>
</feature>
<feature type="chain" id="PRO_5003636462" description="DUF7794 domain-containing protein" evidence="2">
    <location>
        <begin position="21"/>
        <end position="374"/>
    </location>
</feature>
<feature type="domain" description="DUF7794" evidence="3">
    <location>
        <begin position="62"/>
        <end position="287"/>
    </location>
</feature>
<protein>
    <recommendedName>
        <fullName evidence="3">DUF7794 domain-containing protein</fullName>
    </recommendedName>
</protein>
<name>I0YM47_COCSC</name>
<keyword evidence="2" id="KW-0732">Signal</keyword>
<dbReference type="Pfam" id="PF25070">
    <property type="entry name" value="DUF7794"/>
    <property type="match status" value="1"/>
</dbReference>
<organism evidence="4 5">
    <name type="scientific">Coccomyxa subellipsoidea (strain C-169)</name>
    <name type="common">Green microalga</name>
    <dbReference type="NCBI Taxonomy" id="574566"/>
    <lineage>
        <taxon>Eukaryota</taxon>
        <taxon>Viridiplantae</taxon>
        <taxon>Chlorophyta</taxon>
        <taxon>core chlorophytes</taxon>
        <taxon>Trebouxiophyceae</taxon>
        <taxon>Trebouxiophyceae incertae sedis</taxon>
        <taxon>Coccomyxaceae</taxon>
        <taxon>Coccomyxa</taxon>
        <taxon>Coccomyxa subellipsoidea</taxon>
    </lineage>
</organism>
<keyword evidence="1" id="KW-1133">Transmembrane helix</keyword>
<dbReference type="OrthoDB" id="528166at2759"/>